<sequence length="72" mass="7514">MRTFTLALLILASTALALYECPDKEKYPTPQCCTAKGADTICTDPTMIPASVGAFRINCAAMTSSVVVGLGV</sequence>
<evidence type="ECO:0000256" key="2">
    <source>
        <dbReference type="SAM" id="SignalP"/>
    </source>
</evidence>
<organism evidence="3 4">
    <name type="scientific">Pseudogymnoascus destructans (strain ATCC MYA-4855 / 20631-21)</name>
    <name type="common">Bat white-nose syndrome fungus</name>
    <name type="synonym">Geomyces destructans</name>
    <dbReference type="NCBI Taxonomy" id="658429"/>
    <lineage>
        <taxon>Eukaryota</taxon>
        <taxon>Fungi</taxon>
        <taxon>Dikarya</taxon>
        <taxon>Ascomycota</taxon>
        <taxon>Pezizomycotina</taxon>
        <taxon>Leotiomycetes</taxon>
        <taxon>Thelebolales</taxon>
        <taxon>Thelebolaceae</taxon>
        <taxon>Pseudogymnoascus</taxon>
    </lineage>
</organism>
<dbReference type="VEuPathDB" id="FungiDB:GMDG_03868"/>
<gene>
    <name evidence="3" type="ORF">GMDG_03868</name>
</gene>
<keyword evidence="2" id="KW-0732">Signal</keyword>
<name>L8G7T8_PSED2</name>
<dbReference type="EMBL" id="GL573234">
    <property type="protein sequence ID" value="ELR09300.1"/>
    <property type="molecule type" value="Genomic_DNA"/>
</dbReference>
<protein>
    <recommendedName>
        <fullName evidence="5">Hydrophobin</fullName>
    </recommendedName>
</protein>
<evidence type="ECO:0000256" key="1">
    <source>
        <dbReference type="ARBA" id="ARBA00023157"/>
    </source>
</evidence>
<dbReference type="AlphaFoldDB" id="L8G7T8"/>
<feature type="signal peptide" evidence="2">
    <location>
        <begin position="1"/>
        <end position="17"/>
    </location>
</feature>
<feature type="chain" id="PRO_5003989350" description="Hydrophobin" evidence="2">
    <location>
        <begin position="18"/>
        <end position="72"/>
    </location>
</feature>
<keyword evidence="1" id="KW-1015">Disulfide bond</keyword>
<dbReference type="InterPro" id="IPR036686">
    <property type="entry name" value="Class_II_Hydrophobin_sf"/>
</dbReference>
<evidence type="ECO:0000313" key="3">
    <source>
        <dbReference type="EMBL" id="ELR09300.1"/>
    </source>
</evidence>
<dbReference type="SUPFAM" id="SSF101751">
    <property type="entry name" value="Hydrophobin II, HfbII"/>
    <property type="match status" value="1"/>
</dbReference>
<dbReference type="InParanoid" id="L8G7T8"/>
<dbReference type="HOGENOM" id="CLU_2723270_0_0_1"/>
<dbReference type="GO" id="GO:0005576">
    <property type="term" value="C:extracellular region"/>
    <property type="evidence" value="ECO:0007669"/>
    <property type="project" value="InterPro"/>
</dbReference>
<accession>L8G7T8</accession>
<reference evidence="4" key="1">
    <citation type="submission" date="2010-09" db="EMBL/GenBank/DDBJ databases">
        <title>The genome sequence of Geomyces destructans 20631-21.</title>
        <authorList>
            <consortium name="The Broad Institute Genome Sequencing Platform"/>
            <person name="Cuomo C.A."/>
            <person name="Blehert D.S."/>
            <person name="Lorch J.M."/>
            <person name="Young S.K."/>
            <person name="Zeng Q."/>
            <person name="Gargeya S."/>
            <person name="Fitzgerald M."/>
            <person name="Haas B."/>
            <person name="Abouelleil A."/>
            <person name="Alvarado L."/>
            <person name="Arachchi H.M."/>
            <person name="Berlin A."/>
            <person name="Brown A."/>
            <person name="Chapman S.B."/>
            <person name="Chen Z."/>
            <person name="Dunbar C."/>
            <person name="Freedman E."/>
            <person name="Gearin G."/>
            <person name="Gellesch M."/>
            <person name="Goldberg J."/>
            <person name="Griggs A."/>
            <person name="Gujja S."/>
            <person name="Heiman D."/>
            <person name="Howarth C."/>
            <person name="Larson L."/>
            <person name="Lui A."/>
            <person name="MacDonald P.J.P."/>
            <person name="Montmayeur A."/>
            <person name="Murphy C."/>
            <person name="Neiman D."/>
            <person name="Pearson M."/>
            <person name="Priest M."/>
            <person name="Roberts A."/>
            <person name="Saif S."/>
            <person name="Shea T."/>
            <person name="Shenoy N."/>
            <person name="Sisk P."/>
            <person name="Stolte C."/>
            <person name="Sykes S."/>
            <person name="Wortman J."/>
            <person name="Nusbaum C."/>
            <person name="Birren B."/>
        </authorList>
    </citation>
    <scope>NUCLEOTIDE SEQUENCE [LARGE SCALE GENOMIC DNA]</scope>
    <source>
        <strain evidence="4">ATCC MYA-4855 / 20631-21</strain>
    </source>
</reference>
<evidence type="ECO:0000313" key="4">
    <source>
        <dbReference type="Proteomes" id="UP000011064"/>
    </source>
</evidence>
<evidence type="ECO:0008006" key="5">
    <source>
        <dbReference type="Google" id="ProtNLM"/>
    </source>
</evidence>
<keyword evidence="4" id="KW-1185">Reference proteome</keyword>
<proteinExistence type="predicted"/>
<dbReference type="OrthoDB" id="10363518at2759"/>
<dbReference type="Proteomes" id="UP000011064">
    <property type="component" value="Unassembled WGS sequence"/>
</dbReference>